<dbReference type="UniPathway" id="UPA00050">
    <property type="reaction ID" value="UER00064"/>
</dbReference>
<evidence type="ECO:0000256" key="5">
    <source>
        <dbReference type="ARBA" id="ARBA00022605"/>
    </source>
</evidence>
<dbReference type="GO" id="GO:0009088">
    <property type="term" value="P:threonine biosynthetic process"/>
    <property type="evidence" value="ECO:0007669"/>
    <property type="project" value="UniProtKB-UniPathway"/>
</dbReference>
<keyword evidence="10" id="KW-0067">ATP-binding</keyword>
<dbReference type="NCBIfam" id="TIGR00191">
    <property type="entry name" value="thrB"/>
    <property type="match status" value="1"/>
</dbReference>
<evidence type="ECO:0000256" key="10">
    <source>
        <dbReference type="ARBA" id="ARBA00022840"/>
    </source>
</evidence>
<keyword evidence="8" id="KW-0547">Nucleotide-binding</keyword>
<keyword evidence="7" id="KW-0791">Threonine biosynthesis</keyword>
<evidence type="ECO:0000256" key="8">
    <source>
        <dbReference type="ARBA" id="ARBA00022741"/>
    </source>
</evidence>
<evidence type="ECO:0000313" key="13">
    <source>
        <dbReference type="EMBL" id="CAB4922597.1"/>
    </source>
</evidence>
<dbReference type="Gene3D" id="3.30.230.10">
    <property type="match status" value="1"/>
</dbReference>
<dbReference type="Gene3D" id="3.30.70.890">
    <property type="entry name" value="GHMP kinase, C-terminal domain"/>
    <property type="match status" value="1"/>
</dbReference>
<dbReference type="GO" id="GO:0004413">
    <property type="term" value="F:homoserine kinase activity"/>
    <property type="evidence" value="ECO:0007669"/>
    <property type="project" value="UniProtKB-EC"/>
</dbReference>
<dbReference type="HAMAP" id="MF_00384">
    <property type="entry name" value="Homoser_kinase"/>
    <property type="match status" value="1"/>
</dbReference>
<keyword evidence="9" id="KW-0418">Kinase</keyword>
<dbReference type="Pfam" id="PF08544">
    <property type="entry name" value="GHMP_kinases_C"/>
    <property type="match status" value="1"/>
</dbReference>
<dbReference type="InterPro" id="IPR006204">
    <property type="entry name" value="GHMP_kinase_N_dom"/>
</dbReference>
<keyword evidence="5" id="KW-0028">Amino-acid biosynthesis</keyword>
<dbReference type="InterPro" id="IPR014721">
    <property type="entry name" value="Ribsml_uS5_D2-typ_fold_subgr"/>
</dbReference>
<dbReference type="EMBL" id="CAFBMR010000074">
    <property type="protein sequence ID" value="CAB4922597.1"/>
    <property type="molecule type" value="Genomic_DNA"/>
</dbReference>
<name>A0A6J7HN10_9ZZZZ</name>
<dbReference type="InterPro" id="IPR036554">
    <property type="entry name" value="GHMP_kinase_C_sf"/>
</dbReference>
<protein>
    <recommendedName>
        <fullName evidence="4">Homoserine kinase</fullName>
        <ecNumber evidence="3">2.7.1.39</ecNumber>
    </recommendedName>
</protein>
<dbReference type="AlphaFoldDB" id="A0A6J7HN10"/>
<organism evidence="13">
    <name type="scientific">freshwater metagenome</name>
    <dbReference type="NCBI Taxonomy" id="449393"/>
    <lineage>
        <taxon>unclassified sequences</taxon>
        <taxon>metagenomes</taxon>
        <taxon>ecological metagenomes</taxon>
    </lineage>
</organism>
<accession>A0A6J7HN10</accession>
<dbReference type="PRINTS" id="PR00958">
    <property type="entry name" value="HOMSERKINASE"/>
</dbReference>
<evidence type="ECO:0000256" key="3">
    <source>
        <dbReference type="ARBA" id="ARBA00012078"/>
    </source>
</evidence>
<dbReference type="SUPFAM" id="SSF54211">
    <property type="entry name" value="Ribosomal protein S5 domain 2-like"/>
    <property type="match status" value="1"/>
</dbReference>
<comment type="pathway">
    <text evidence="1">Amino-acid biosynthesis; L-threonine biosynthesis; L-threonine from L-aspartate: step 4/5.</text>
</comment>
<proteinExistence type="inferred from homology"/>
<evidence type="ECO:0000256" key="6">
    <source>
        <dbReference type="ARBA" id="ARBA00022679"/>
    </source>
</evidence>
<evidence type="ECO:0000256" key="7">
    <source>
        <dbReference type="ARBA" id="ARBA00022697"/>
    </source>
</evidence>
<dbReference type="EC" id="2.7.1.39" evidence="3"/>
<dbReference type="PANTHER" id="PTHR20861">
    <property type="entry name" value="HOMOSERINE/4-DIPHOSPHOCYTIDYL-2-C-METHYL-D-ERYTHRITOL KINASE"/>
    <property type="match status" value="1"/>
</dbReference>
<evidence type="ECO:0000256" key="2">
    <source>
        <dbReference type="ARBA" id="ARBA00007370"/>
    </source>
</evidence>
<feature type="domain" description="GHMP kinase N-terminal" evidence="11">
    <location>
        <begin position="65"/>
        <end position="149"/>
    </location>
</feature>
<dbReference type="InterPro" id="IPR006203">
    <property type="entry name" value="GHMP_knse_ATP-bd_CS"/>
</dbReference>
<dbReference type="GO" id="GO:0005524">
    <property type="term" value="F:ATP binding"/>
    <property type="evidence" value="ECO:0007669"/>
    <property type="project" value="UniProtKB-KW"/>
</dbReference>
<gene>
    <name evidence="13" type="ORF">UFOPK3610_01501</name>
</gene>
<dbReference type="InterPro" id="IPR013750">
    <property type="entry name" value="GHMP_kinase_C_dom"/>
</dbReference>
<evidence type="ECO:0000256" key="4">
    <source>
        <dbReference type="ARBA" id="ARBA00017858"/>
    </source>
</evidence>
<dbReference type="InterPro" id="IPR020568">
    <property type="entry name" value="Ribosomal_Su5_D2-typ_SF"/>
</dbReference>
<evidence type="ECO:0000259" key="11">
    <source>
        <dbReference type="Pfam" id="PF00288"/>
    </source>
</evidence>
<dbReference type="Pfam" id="PF00288">
    <property type="entry name" value="GHMP_kinases_N"/>
    <property type="match status" value="1"/>
</dbReference>
<feature type="domain" description="GHMP kinase C-terminal" evidence="12">
    <location>
        <begin position="228"/>
        <end position="278"/>
    </location>
</feature>
<dbReference type="PANTHER" id="PTHR20861:SF1">
    <property type="entry name" value="HOMOSERINE KINASE"/>
    <property type="match status" value="1"/>
</dbReference>
<evidence type="ECO:0000256" key="1">
    <source>
        <dbReference type="ARBA" id="ARBA00005015"/>
    </source>
</evidence>
<dbReference type="SUPFAM" id="SSF55060">
    <property type="entry name" value="GHMP Kinase, C-terminal domain"/>
    <property type="match status" value="1"/>
</dbReference>
<comment type="similarity">
    <text evidence="2">Belongs to the GHMP kinase family. Homoserine kinase subfamily.</text>
</comment>
<reference evidence="13" key="1">
    <citation type="submission" date="2020-05" db="EMBL/GenBank/DDBJ databases">
        <authorList>
            <person name="Chiriac C."/>
            <person name="Salcher M."/>
            <person name="Ghai R."/>
            <person name="Kavagutti S V."/>
        </authorList>
    </citation>
    <scope>NUCLEOTIDE SEQUENCE</scope>
</reference>
<keyword evidence="6" id="KW-0808">Transferase</keyword>
<dbReference type="PROSITE" id="PS00627">
    <property type="entry name" value="GHMP_KINASES_ATP"/>
    <property type="match status" value="1"/>
</dbReference>
<dbReference type="InterPro" id="IPR000870">
    <property type="entry name" value="Homoserine_kinase"/>
</dbReference>
<sequence>MTLLSTAVVVRVPATSANLGPGFDSLGLALDVHDELIAMVTEDEGVLVEVDGEGADSIARDESHLVVQAMRVAFAALGEQPVGFVLRCRNVIPQGRGMGSSAAAIVGGLVLARGMVLDGETRLPDDALLALATSMEGHPDNVAAALYGGFTIAWGASGTEVGAVRCDVHADVVPVVLVPGDQVLTAKARTVLPEQVSHEDAAFNVSRAALLVHAISHAPEQLLIATDDRLHQSARAGVYPDTYALVLALREQGIPAVVSGSGPTVLALASPTTLATAIGQAPAGWIATRLAVAPHGAVVVPR</sequence>
<evidence type="ECO:0000256" key="9">
    <source>
        <dbReference type="ARBA" id="ARBA00022777"/>
    </source>
</evidence>
<evidence type="ECO:0000259" key="12">
    <source>
        <dbReference type="Pfam" id="PF08544"/>
    </source>
</evidence>
<dbReference type="PIRSF" id="PIRSF000676">
    <property type="entry name" value="Homoser_kin"/>
    <property type="match status" value="1"/>
</dbReference>